<dbReference type="PANTHER" id="PTHR33202:SF7">
    <property type="entry name" value="FERRIC UPTAKE REGULATION PROTEIN"/>
    <property type="match status" value="1"/>
</dbReference>
<sequence length="138" mass="15801">MTREQIKELLHGHELRATPVRFEVLKVISSREEAFSNRDLEDQLPDFDRVTLYRTLQSFIDKSLIHKIPGDSGSASYALSIKSDKQNYQSSHIHFQCIICGKLECLPDFAIPIPNLPTNYKMTEISMVVKGKCDQCNE</sequence>
<feature type="binding site" evidence="1">
    <location>
        <position position="133"/>
    </location>
    <ligand>
        <name>Zn(2+)</name>
        <dbReference type="ChEBI" id="CHEBI:29105"/>
    </ligand>
</feature>
<dbReference type="Proteomes" id="UP000559010">
    <property type="component" value="Unassembled WGS sequence"/>
</dbReference>
<keyword evidence="3" id="KW-1185">Reference proteome</keyword>
<accession>A0A848J646</accession>
<dbReference type="Gene3D" id="1.10.10.10">
    <property type="entry name" value="Winged helix-like DNA-binding domain superfamily/Winged helix DNA-binding domain"/>
    <property type="match status" value="1"/>
</dbReference>
<keyword evidence="1" id="KW-0862">Zinc</keyword>
<dbReference type="InterPro" id="IPR036390">
    <property type="entry name" value="WH_DNA-bd_sf"/>
</dbReference>
<evidence type="ECO:0000313" key="3">
    <source>
        <dbReference type="Proteomes" id="UP000559010"/>
    </source>
</evidence>
<feature type="binding site" evidence="1">
    <location>
        <position position="97"/>
    </location>
    <ligand>
        <name>Zn(2+)</name>
        <dbReference type="ChEBI" id="CHEBI:29105"/>
    </ligand>
</feature>
<dbReference type="GO" id="GO:0008270">
    <property type="term" value="F:zinc ion binding"/>
    <property type="evidence" value="ECO:0007669"/>
    <property type="project" value="TreeGrafter"/>
</dbReference>
<dbReference type="PANTHER" id="PTHR33202">
    <property type="entry name" value="ZINC UPTAKE REGULATION PROTEIN"/>
    <property type="match status" value="1"/>
</dbReference>
<evidence type="ECO:0000256" key="1">
    <source>
        <dbReference type="PIRSR" id="PIRSR602481-1"/>
    </source>
</evidence>
<comment type="caution">
    <text evidence="2">The sequence shown here is derived from an EMBL/GenBank/DDBJ whole genome shotgun (WGS) entry which is preliminary data.</text>
</comment>
<keyword evidence="1" id="KW-0479">Metal-binding</keyword>
<dbReference type="GO" id="GO:0003700">
    <property type="term" value="F:DNA-binding transcription factor activity"/>
    <property type="evidence" value="ECO:0007669"/>
    <property type="project" value="InterPro"/>
</dbReference>
<dbReference type="EMBL" id="JABBNU010000010">
    <property type="protein sequence ID" value="NMM49849.1"/>
    <property type="molecule type" value="Genomic_DNA"/>
</dbReference>
<dbReference type="GO" id="GO:1900376">
    <property type="term" value="P:regulation of secondary metabolite biosynthetic process"/>
    <property type="evidence" value="ECO:0007669"/>
    <property type="project" value="TreeGrafter"/>
</dbReference>
<dbReference type="GO" id="GO:0045892">
    <property type="term" value="P:negative regulation of DNA-templated transcription"/>
    <property type="evidence" value="ECO:0007669"/>
    <property type="project" value="TreeGrafter"/>
</dbReference>
<proteinExistence type="predicted"/>
<feature type="binding site" evidence="1">
    <location>
        <position position="100"/>
    </location>
    <ligand>
        <name>Zn(2+)</name>
        <dbReference type="ChEBI" id="CHEBI:29105"/>
    </ligand>
</feature>
<organism evidence="2 3">
    <name type="scientific">Marinigracilibium pacificum</name>
    <dbReference type="NCBI Taxonomy" id="2729599"/>
    <lineage>
        <taxon>Bacteria</taxon>
        <taxon>Pseudomonadati</taxon>
        <taxon>Bacteroidota</taxon>
        <taxon>Cytophagia</taxon>
        <taxon>Cytophagales</taxon>
        <taxon>Flammeovirgaceae</taxon>
        <taxon>Marinigracilibium</taxon>
    </lineage>
</organism>
<reference evidence="2 3" key="1">
    <citation type="submission" date="2020-04" db="EMBL/GenBank/DDBJ databases">
        <title>Flammeovirgaceae bacterium KN852 isolated from deep sea.</title>
        <authorList>
            <person name="Zhang D.-C."/>
        </authorList>
    </citation>
    <scope>NUCLEOTIDE SEQUENCE [LARGE SCALE GENOMIC DNA]</scope>
    <source>
        <strain evidence="2 3">KN852</strain>
    </source>
</reference>
<dbReference type="InterPro" id="IPR002481">
    <property type="entry name" value="FUR"/>
</dbReference>
<dbReference type="Pfam" id="PF01475">
    <property type="entry name" value="FUR"/>
    <property type="match status" value="1"/>
</dbReference>
<feature type="binding site" evidence="1">
    <location>
        <position position="136"/>
    </location>
    <ligand>
        <name>Zn(2+)</name>
        <dbReference type="ChEBI" id="CHEBI:29105"/>
    </ligand>
</feature>
<evidence type="ECO:0000313" key="2">
    <source>
        <dbReference type="EMBL" id="NMM49849.1"/>
    </source>
</evidence>
<dbReference type="GO" id="GO:0000976">
    <property type="term" value="F:transcription cis-regulatory region binding"/>
    <property type="evidence" value="ECO:0007669"/>
    <property type="project" value="TreeGrafter"/>
</dbReference>
<dbReference type="RefSeq" id="WP_169683368.1">
    <property type="nucleotide sequence ID" value="NZ_JABBNU010000010.1"/>
</dbReference>
<dbReference type="InterPro" id="IPR036388">
    <property type="entry name" value="WH-like_DNA-bd_sf"/>
</dbReference>
<protein>
    <submittedName>
        <fullName evidence="2">Transcriptional repressor</fullName>
    </submittedName>
</protein>
<name>A0A848J646_9BACT</name>
<dbReference type="AlphaFoldDB" id="A0A848J646"/>
<comment type="cofactor">
    <cofactor evidence="1">
        <name>Zn(2+)</name>
        <dbReference type="ChEBI" id="CHEBI:29105"/>
    </cofactor>
    <text evidence="1">Binds 1 zinc ion per subunit.</text>
</comment>
<dbReference type="SUPFAM" id="SSF46785">
    <property type="entry name" value="Winged helix' DNA-binding domain"/>
    <property type="match status" value="1"/>
</dbReference>
<gene>
    <name evidence="2" type="ORF">HH304_15685</name>
</gene>